<evidence type="ECO:0000259" key="3">
    <source>
        <dbReference type="PROSITE" id="PS51166"/>
    </source>
</evidence>
<dbReference type="Gene3D" id="2.60.40.10">
    <property type="entry name" value="Immunoglobulins"/>
    <property type="match status" value="1"/>
</dbReference>
<feature type="compositionally biased region" description="Basic and acidic residues" evidence="2">
    <location>
        <begin position="3518"/>
        <end position="3527"/>
    </location>
</feature>
<dbReference type="Gene3D" id="3.40.50.300">
    <property type="entry name" value="P-loop containing nucleotide triphosphate hydrolases"/>
    <property type="match status" value="1"/>
</dbReference>
<dbReference type="InterPro" id="IPR003593">
    <property type="entry name" value="AAA+_ATPase"/>
</dbReference>
<dbReference type="SMART" id="SM00382">
    <property type="entry name" value="AAA"/>
    <property type="match status" value="2"/>
</dbReference>
<evidence type="ECO:0000313" key="5">
    <source>
        <dbReference type="Proteomes" id="UP000789405"/>
    </source>
</evidence>
<evidence type="ECO:0000256" key="1">
    <source>
        <dbReference type="SAM" id="Coils"/>
    </source>
</evidence>
<feature type="compositionally biased region" description="Basic residues" evidence="2">
    <location>
        <begin position="208"/>
        <end position="218"/>
    </location>
</feature>
<feature type="compositionally biased region" description="Basic and acidic residues" evidence="2">
    <location>
        <begin position="64"/>
        <end position="86"/>
    </location>
</feature>
<feature type="region of interest" description="Disordered" evidence="2">
    <location>
        <begin position="192"/>
        <end position="337"/>
    </location>
</feature>
<dbReference type="GO" id="GO:0016887">
    <property type="term" value="F:ATP hydrolysis activity"/>
    <property type="evidence" value="ECO:0007669"/>
    <property type="project" value="InterPro"/>
</dbReference>
<feature type="region of interest" description="Disordered" evidence="2">
    <location>
        <begin position="355"/>
        <end position="392"/>
    </location>
</feature>
<feature type="domain" description="CBM20" evidence="3">
    <location>
        <begin position="501"/>
        <end position="626"/>
    </location>
</feature>
<feature type="coiled-coil region" evidence="1">
    <location>
        <begin position="1642"/>
        <end position="1672"/>
    </location>
</feature>
<feature type="compositionally biased region" description="Basic and acidic residues" evidence="2">
    <location>
        <begin position="133"/>
        <end position="159"/>
    </location>
</feature>
<dbReference type="Proteomes" id="UP000789405">
    <property type="component" value="Unassembled WGS sequence"/>
</dbReference>
<feature type="compositionally biased region" description="Basic residues" evidence="2">
    <location>
        <begin position="3528"/>
        <end position="3537"/>
    </location>
</feature>
<comment type="caution">
    <text evidence="4">The sequence shown here is derived from an EMBL/GenBank/DDBJ whole genome shotgun (WGS) entry which is preliminary data.</text>
</comment>
<feature type="non-terminal residue" evidence="4">
    <location>
        <position position="3547"/>
    </location>
</feature>
<feature type="compositionally biased region" description="Polar residues" evidence="2">
    <location>
        <begin position="3446"/>
        <end position="3474"/>
    </location>
</feature>
<feature type="compositionally biased region" description="Polar residues" evidence="2">
    <location>
        <begin position="430"/>
        <end position="444"/>
    </location>
</feature>
<name>A0A9N8WRB2_9GLOM</name>
<feature type="compositionally biased region" description="Polar residues" evidence="2">
    <location>
        <begin position="235"/>
        <end position="263"/>
    </location>
</feature>
<dbReference type="GO" id="GO:0005524">
    <property type="term" value="F:ATP binding"/>
    <property type="evidence" value="ECO:0007669"/>
    <property type="project" value="InterPro"/>
</dbReference>
<evidence type="ECO:0000256" key="2">
    <source>
        <dbReference type="SAM" id="MobiDB-lite"/>
    </source>
</evidence>
<dbReference type="InterPro" id="IPR002044">
    <property type="entry name" value="CBM20"/>
</dbReference>
<dbReference type="Pfam" id="PF00686">
    <property type="entry name" value="CBM_20"/>
    <property type="match status" value="1"/>
</dbReference>
<feature type="compositionally biased region" description="Polar residues" evidence="2">
    <location>
        <begin position="294"/>
        <end position="337"/>
    </location>
</feature>
<dbReference type="Pfam" id="PF07728">
    <property type="entry name" value="AAA_5"/>
    <property type="match status" value="1"/>
</dbReference>
<feature type="compositionally biased region" description="Polar residues" evidence="2">
    <location>
        <begin position="197"/>
        <end position="207"/>
    </location>
</feature>
<dbReference type="PANTHER" id="PTHR22605:SF1">
    <property type="entry name" value="RZ-TYPE DOMAIN-CONTAINING PROTEIN"/>
    <property type="match status" value="1"/>
</dbReference>
<dbReference type="InterPro" id="IPR027417">
    <property type="entry name" value="P-loop_NTPase"/>
</dbReference>
<dbReference type="InterPro" id="IPR013783">
    <property type="entry name" value="Ig-like_fold"/>
</dbReference>
<feature type="compositionally biased region" description="Low complexity" evidence="2">
    <location>
        <begin position="3475"/>
        <end position="3487"/>
    </location>
</feature>
<feature type="region of interest" description="Disordered" evidence="2">
    <location>
        <begin position="64"/>
        <end position="162"/>
    </location>
</feature>
<dbReference type="PANTHER" id="PTHR22605">
    <property type="entry name" value="RZ-TYPE DOMAIN-CONTAINING PROTEIN"/>
    <property type="match status" value="1"/>
</dbReference>
<dbReference type="EMBL" id="CAJVPY010000855">
    <property type="protein sequence ID" value="CAG8495506.1"/>
    <property type="molecule type" value="Genomic_DNA"/>
</dbReference>
<feature type="region of interest" description="Disordered" evidence="2">
    <location>
        <begin position="3446"/>
        <end position="3547"/>
    </location>
</feature>
<gene>
    <name evidence="4" type="ORF">DERYTH_LOCUS2631</name>
</gene>
<feature type="region of interest" description="Disordered" evidence="2">
    <location>
        <begin position="411"/>
        <end position="444"/>
    </location>
</feature>
<accession>A0A9N8WRB2</accession>
<reference evidence="4" key="1">
    <citation type="submission" date="2021-06" db="EMBL/GenBank/DDBJ databases">
        <authorList>
            <person name="Kallberg Y."/>
            <person name="Tangrot J."/>
            <person name="Rosling A."/>
        </authorList>
    </citation>
    <scope>NUCLEOTIDE SEQUENCE</scope>
    <source>
        <strain evidence="4">MA453B</strain>
    </source>
</reference>
<dbReference type="PROSITE" id="PS51166">
    <property type="entry name" value="CBM20"/>
    <property type="match status" value="1"/>
</dbReference>
<proteinExistence type="predicted"/>
<feature type="compositionally biased region" description="Low complexity" evidence="2">
    <location>
        <begin position="3497"/>
        <end position="3517"/>
    </location>
</feature>
<dbReference type="SUPFAM" id="SSF52540">
    <property type="entry name" value="P-loop containing nucleoside triphosphate hydrolases"/>
    <property type="match status" value="2"/>
</dbReference>
<feature type="compositionally biased region" description="Polar residues" evidence="2">
    <location>
        <begin position="94"/>
        <end position="118"/>
    </location>
</feature>
<protein>
    <submittedName>
        <fullName evidence="4">695_t:CDS:1</fullName>
    </submittedName>
</protein>
<dbReference type="InterPro" id="IPR013784">
    <property type="entry name" value="Carb-bd-like_fold"/>
</dbReference>
<organism evidence="4 5">
    <name type="scientific">Dentiscutata erythropus</name>
    <dbReference type="NCBI Taxonomy" id="1348616"/>
    <lineage>
        <taxon>Eukaryota</taxon>
        <taxon>Fungi</taxon>
        <taxon>Fungi incertae sedis</taxon>
        <taxon>Mucoromycota</taxon>
        <taxon>Glomeromycotina</taxon>
        <taxon>Glomeromycetes</taxon>
        <taxon>Diversisporales</taxon>
        <taxon>Gigasporaceae</taxon>
        <taxon>Dentiscutata</taxon>
    </lineage>
</organism>
<dbReference type="InterPro" id="IPR011704">
    <property type="entry name" value="ATPase_dyneun-rel_AAA"/>
</dbReference>
<feature type="region of interest" description="Disordered" evidence="2">
    <location>
        <begin position="1"/>
        <end position="36"/>
    </location>
</feature>
<dbReference type="GO" id="GO:2001070">
    <property type="term" value="F:starch binding"/>
    <property type="evidence" value="ECO:0007669"/>
    <property type="project" value="InterPro"/>
</dbReference>
<sequence length="3547" mass="408717">MASNNNNHRQDNNKRSNKKKNFSNDKLNDGNNDLNAITSHGPSNFYSNNEDTFHYIESTAITSVHDESNKRSNRRRSNEMNDDRNRTAFAPHGPSQSYPNTSNNEGNSHLNEDLSVTTARDEFKRPNRKNKNKLNDNRINELNDGRERVDNTSNNRDDSSVAVYVESNNKRSNKIDDHIVTATHNSNYLNKEDDFQYSESSTTTIRGKSQRQNRRKKDKLNDSGNNKLDDDRESVSITSPGPSETYPSALNNEDVPQSKNTPVRNEFNNKRSDKRKKLPNDGSNNLNEDRDNTAIVSSESSNTYSDTLNYENDSHSTENSGFTAVNNEFSSKSPDKNFSSLERDNLLNKTNQVDLSDYSSNSQNFENNFHTENVKSGQKDYGQGSHKARSLRKNVALTDANFKENIDSIDKAKSAKQKKQKQVKHDVTKNSESQESFSYKSASLQSGQSVRQEILNLDIENKDLKHDNSVQKNSDQAGQSTSGTVGITDMVGKLIEKVLPKVNNDDIVIVFYVHMPRINEIGFPFVVGNIPELGDWDKDKTTIKLTEKKINGKPTSCWESKPVRIPLAQFEKKVTIEYKYAIKEKGKKSKSKPLILEGGKNRVLEVDGGDKYEIWEENGSKITFPSEFRDVYLVKIIYDSVTSENLKEKIMKYEKILERYPKSTKAATSIEFIMNSFLEDKSLEKRLFLCVLLGYYVKGRDSQYSSLPPKFQSSLVFETIQNINAETFQSGTYKILALTIPLLVRHNYLSLSETHDWLKVFGVANFIDPKYEFLNYLTDFNYGEKTMNNFFKSFNEFVTPIIRTIDDKELYAKIVEFLVTVWQEIVNHDDEIDELLRPNLIERARSILSRTVLCNNLYICYSDLPEQLKIMFTEIFRKQSLRLLSTRQNQQWDKNQLDAITNLLTNDQIQWSLEEYFNVLDIVSQSVDLGILTRFHELLKFGFKTFNIIDEQEQKLSLLCKQWYRHLLDRASSCSSSNTDLRNKFAFMAFNHISKVYPYIGKIPIWEVLLEIVVNRVRLTSENIILGAVNKVAQRLEPPVIEAFIAMVKDRLTVSILCADNQLMTKIKLICDCTTDELEIPTSEDVLYYIMTRLQNSCDSQTFTENFHLSLLKSGDFWIQLLKATGSVDKLHSHPQIKEVRNAISHLAEILIEESISIDLLQELLKKDDDFLLTYFGFAIMKDDLPSINKDILTNIRKKNQIYGLGLDYLNSFYTEFCPQSIAFDVKEYTDDIYEMHQRKKVITLRDTSLTYYWGMHIDVLGIAEELYKYRKSQTFKNFLNLILNDTFEGDVQEVKWLASTMPDIYKDYCQWCSSYSKWETQRFSHAKVLWDKVPDVTSELDLMGDLLKVEKSPKLIRTLTDISKVTQWIDKLQQLSVVESIFRIQMDEDEDDWLLDTLDDLKDDETLTLGILSDSFDLLHERLQMIDNACWALIKELSLSGDFLNWIRSIADHDIKNLINGVDDHSDERLIQEDTVSSLIQVKQFLLPIMIEAESCSREKFLKEIRNVTETNFSLASKITLCNCNSMALQNMYAAISNRGEVTKEKIYIGVYEFKWTSKDDTCSTTLSYSSKNGVKMIYSMNDLQDLRGRALLIAKPASTIYTEDEEESKDIMNEFVLQVDKAQNIIDESTKLIEAGHFNYRDYKKEVKGLEQLNTHLKNLEKDLKACTVSKVQQEHYYLTFFPARHILSFYDYFSNSKGPNRRSCERTCETLVRYVNFEAKLPSMRNPKDALSVKNNHYRILCEIGARLMSIFEFLPKDPIPFEECGERVVSDVVYPGKLFVAACSDRSVITNIIMSLYANSKFYPNAWQLLICTSSTTSEEIAIFIKRCSFASNNGYNDYLFCMANLEVLDYKLQYYVVKQIRNLLDKAKNFYLALICCQESGMHHHILDQFSEYVRKTDGLSAKSMKESYRAICRKVVCVTSDLSGQGKTEWIKQESYRKKFIPRTFIVNDGADFGKLVRQFMKFPIRKELDSLHINIISADNPWEVNMFLFHLLTFGIVSHQSDIATLPDIYIYIEVASSVDNRLAKSLPIVSYLDTPHLRFNLKKLIVSNEICSPVQVVCHYLNAYENASLDEYEISYLPPKLKSLPSKRCQQLLSKYFFETITPDLTSYRFLEIFINVFANQLNLRLMIKENNIRLTLFNTLMDVSKDFATRSIQTKSSQKQALSDSPDQLENITSWDDSNHLLVFFMSQTPDSICALYRDRAKVPENVQTLLKSQHISRDKWQLEDYRTMHMELLLHRLEGLARKTQHQINYPPYALSADNLLKMALILLRTRANVPVVICGEAGCGKTSLISFLARVVEAEFHALNLHAGITEEIINQFMEDSQKNVDQHEVWLFFDEINTCNHIGLLSDLIAHRVYKGNQMVHPNIKIFAACNPYRIRTKSSSVAGLQIKRFDEQRSNLVYEVKPLPDQILDYVWDYGVLEPSDERKYIEIMTKTQLYENNLYHDILPDLLFTSQQFIRNIEEKYTVSLRDVKRAITLIKFFHDSLQDRPRVRKNVSYPPVNARPNMIFRSYILGLGLCYQSRLYEKEQRTAYRKEMCKIFLKNKIQIREELFEEVIRKEQEDYVDRMTLPFNTAKNDALLENVLVMIVCILTKIPVFIIGAPGSSKSLAIRLVSQNLRGSDSNDAYFKKLPQAKKFQDTSSDDFPVVSVVLLDEVGLAETSPHNPLKVLHSLLEPSYPAEGPTVSVVGISNWRLDNSKSSRALLVQRPQLTLDDLVEIAVRLLNDESTTKKSALEPEEIEHCKKVYFKDQHHDHLEDYFSSLLATDETTKVSAMNDPGDHHFEKLLVYEISEQKLFELESTDINQLPEWQHEVNKIISLCTKLPEASDIESFHLLQICSDLISTESIPLDGIKKIIRAAYPEGAQEIFTSKFIKTVFQILEVKDYVPRKLFIIKCLDVLPLISNIRLDLYKNLFSKDPFPLMSIIIYKIFQQEDEKNKDIFFQLLKMPKNARIISPRLNAINNCLSNHGLGSFMATLCCDVLQKSIFSNCTLEYSAEYFQDAIKALLRPESDLATLHRIASIAFLKEFVHQFWDCTNSDNKVSDPIEINNLEVGDIEISELTHRLNYIMEVNKQVPLIHSLRIYFLRALRRCHEFSLDDVKRFCKAQEYTFPWLSSLSWEDDKKSNRFPFNPYRSIEDYNNLETTFAPLYNFNNKGPFEKNFFNKFKKKNSNLSHLALMGLIFSRLHAIRASRQWTENEISTALILQEKIDSVDHLSTIYKTTIKSIISNEHILLGLNGAINNQDLLIKSVIGHTIALHASIRHDSSPLAHLLQNLHYCTGLFIPATPSDETSIVLSAVLQRESLTPDLEKEISDALDFNITDDTDSEENSLQLMDDGNVIAEENEKKVKKIPAEVFAGTIKRFILRFLMKNLIKEDHPMSIYFTDDSLNLWPAQISEELIDELFPTSLMVCHAFEAYRFVSEKIEGVKQVLSQNQNTSKRFQRNRNPMQKDQNASHQNVGPENSSSNTSSNRGSYGSRGGRGFNKGRNNASRGQNQGNSNVSGGNDHSENAESSKRGRGNNRKKSRNQDFNKNNV</sequence>
<dbReference type="InterPro" id="IPR031248">
    <property type="entry name" value="RNF213"/>
</dbReference>
<dbReference type="SUPFAM" id="SSF49452">
    <property type="entry name" value="Starch-binding domain-like"/>
    <property type="match status" value="1"/>
</dbReference>
<dbReference type="GO" id="GO:0004842">
    <property type="term" value="F:ubiquitin-protein transferase activity"/>
    <property type="evidence" value="ECO:0007669"/>
    <property type="project" value="InterPro"/>
</dbReference>
<keyword evidence="5" id="KW-1185">Reference proteome</keyword>
<dbReference type="OrthoDB" id="2400221at2759"/>
<keyword evidence="1" id="KW-0175">Coiled coil</keyword>
<dbReference type="SMART" id="SM01065">
    <property type="entry name" value="CBM_2"/>
    <property type="match status" value="1"/>
</dbReference>
<feature type="compositionally biased region" description="Polar residues" evidence="2">
    <location>
        <begin position="355"/>
        <end position="376"/>
    </location>
</feature>
<evidence type="ECO:0000313" key="4">
    <source>
        <dbReference type="EMBL" id="CAG8495506.1"/>
    </source>
</evidence>